<keyword evidence="2" id="KW-1185">Reference proteome</keyword>
<protein>
    <submittedName>
        <fullName evidence="1">Uncharacterized protein</fullName>
    </submittedName>
</protein>
<accession>A0ACC2QVR9</accession>
<proteinExistence type="predicted"/>
<evidence type="ECO:0000313" key="1">
    <source>
        <dbReference type="EMBL" id="KAJ8727011.1"/>
    </source>
</evidence>
<dbReference type="Proteomes" id="UP001231649">
    <property type="component" value="Chromosome 7"/>
</dbReference>
<comment type="caution">
    <text evidence="1">The sequence shown here is derived from an EMBL/GenBank/DDBJ whole genome shotgun (WGS) entry which is preliminary data.</text>
</comment>
<dbReference type="EMBL" id="CM056783">
    <property type="protein sequence ID" value="KAJ8727011.1"/>
    <property type="molecule type" value="Genomic_DNA"/>
</dbReference>
<organism evidence="1 2">
    <name type="scientific">Mythimna loreyi</name>
    <dbReference type="NCBI Taxonomy" id="667449"/>
    <lineage>
        <taxon>Eukaryota</taxon>
        <taxon>Metazoa</taxon>
        <taxon>Ecdysozoa</taxon>
        <taxon>Arthropoda</taxon>
        <taxon>Hexapoda</taxon>
        <taxon>Insecta</taxon>
        <taxon>Pterygota</taxon>
        <taxon>Neoptera</taxon>
        <taxon>Endopterygota</taxon>
        <taxon>Lepidoptera</taxon>
        <taxon>Glossata</taxon>
        <taxon>Ditrysia</taxon>
        <taxon>Noctuoidea</taxon>
        <taxon>Noctuidae</taxon>
        <taxon>Noctuinae</taxon>
        <taxon>Hadenini</taxon>
        <taxon>Mythimna</taxon>
    </lineage>
</organism>
<reference evidence="1" key="1">
    <citation type="submission" date="2023-03" db="EMBL/GenBank/DDBJ databases">
        <title>Chromosome-level genomes of two armyworms, Mythimna separata and Mythimna loreyi, provide insights into the biosynthesis and reception of sex pheromones.</title>
        <authorList>
            <person name="Zhao H."/>
        </authorList>
    </citation>
    <scope>NUCLEOTIDE SEQUENCE</scope>
    <source>
        <strain evidence="1">BeijingLab</strain>
    </source>
</reference>
<sequence length="1611" mass="184359">MESSAKVFSSNITRVGSNHKNNLYDLLNIVPATPLKINDKTNITCDFTPKTGKYYIPKKKSRLKVKTVRDIRKSFEQDTYNYLATDLETQQNVLFKKIRRGSSRDDNTKTLATKILRGETPISRSTWQMLINLNPEQQKYPRQFVLWNGKLIQVNGSYGGAKKQICSYDLASKTQSLPSQNHMKQCLKQYEGNKNKRLLRNSLAVTFKPGPLCKKPLLDNSHQKYHVGKIELINLPILGLDIQPKYGTAFDTSITHFLNNFREEDGTISRKWAELSVTVLGTVVKSKAVQLTRDYVTFELAYKCNQSRLLMRRDVDHCSTTPGQIDTSRLFTNPPSEDINVQPHVQLEIEDILNKILAAVEISLIQDQVFTQEQELKTFPCEDLNSVNTPTHVKDKAKRRFGELDRLDVTVITLPETEEGSLKKNCSKMHCSYGCICESLEGTCNLKLHCGRVECMFDCKCDFLKYRSDISYISCNNTFPVLSSIDSQTNYNLAKEEQKFHQTVIVSGEKRIFIKGEKRNWKTSKKYADFYSNMSLKHENQKTKKISIVALKLNCENVEPWCMVHKLYKCFCKGKFTDTCALVSNETGDKEPMSKDSIIDADCLENSKETNDVDDVEDCERRERSAKKPKITDNSSVKLTKLYTSKSIDKTTNINKITENLTHSVPEEEIQPNHNFTNDAGSVLKDSSVCKNINMNAEKGMLTRHAVKRLNKHNELHSDKKHEIISCSEDSDNLDLLDIISMSCSRTSAYEGRKYSDGYYINTNYKISNMEKNDKRIQERLNFLYNKCCGEETRTILQPTPSINAKNETDLLKLLFDSHKTSEQIPMSKRRRLDNNTSLVTWLETNYKMFRQQKNEGLFKNALEPPKHGKVALHAWDFILKRYRERKNIFLVSRNPPFRIFMAIDITNPFFENCININDIRFAELQKYPETVRNLLINATELKDNFCILRGLSFCWELIGSVSKIVDRNRHDGKSGTPEIYMDMETLSVFNQNDSAVSKSGIENTEQKDISTLDVFDQGDSEINNLFFENTEHTETINVCDHDVELRDSLLEKNEQNNITVEKSLLEMTEEKDIQSFADKQVESIAGSSDNSGSSKWFMMTVENDFSEIRFFRKGFFVKYESIIHAISVARLSGKTVRLSSKKCVEQPDVPQFGIYAIPNDNEYCVFVGPYEMEDTLGIETIKTILEVRRLKRTRGFWITTNKIDNLKVVENPLSFVPLTNRALIPLESNICGNDEISNDQQGKQETILINKTEGSKECSPSKKGQIKIVKPIKIRKTNGFYHLASDGVLKKISLQYPQNATKTMPVVLKPCINMEDNYTKSLLKPLPLSNLNSVPETSQEAFTEASSSAASQIKISAVFSTQSNDHKAKNTSHERGMFILKPEEINRKLVQNKLTDMISTSQNEYNINDGKTNLSLSQSHLENITTEEQSVDTEWNSPNDDIYVISDDENCRTSDSTVNCNIWTDVWIECTNIPKLGWISGIRNLDNLLSFKIPGCEYSEFYPEEEAFTNINIELRKRINCFDNLEMQWKVHESVDQLQGKELDPNQLDPDHILTPEGLIQTSEIKKSNMSNIKTYSKKQVKGRGTRSPCEIGKVKDEKDKCSGIPKVEH</sequence>
<evidence type="ECO:0000313" key="2">
    <source>
        <dbReference type="Proteomes" id="UP001231649"/>
    </source>
</evidence>
<name>A0ACC2QVR9_9NEOP</name>
<gene>
    <name evidence="1" type="ORF">PYW08_015408</name>
</gene>